<dbReference type="PROSITE" id="PS50880">
    <property type="entry name" value="TOPRIM"/>
    <property type="match status" value="1"/>
</dbReference>
<dbReference type="SUPFAM" id="SSF57783">
    <property type="entry name" value="Zinc beta-ribbon"/>
    <property type="match status" value="1"/>
</dbReference>
<dbReference type="RefSeq" id="WP_011330208.1">
    <property type="nucleotide sequence ID" value="NC_007484.1"/>
</dbReference>
<dbReference type="EC" id="2.7.7.101" evidence="12"/>
<dbReference type="AlphaFoldDB" id="Q3JF10"/>
<dbReference type="InterPro" id="IPR006171">
    <property type="entry name" value="TOPRIM_dom"/>
</dbReference>
<dbReference type="Pfam" id="PF13155">
    <property type="entry name" value="Toprim_2"/>
    <property type="match status" value="1"/>
</dbReference>
<evidence type="ECO:0000256" key="9">
    <source>
        <dbReference type="ARBA" id="ARBA00022842"/>
    </source>
</evidence>
<dbReference type="GO" id="GO:0008270">
    <property type="term" value="F:zinc ion binding"/>
    <property type="evidence" value="ECO:0007669"/>
    <property type="project" value="UniProtKB-UniRule"/>
</dbReference>
<dbReference type="HAMAP" id="MF_00974">
    <property type="entry name" value="DNA_primase_DnaG"/>
    <property type="match status" value="1"/>
</dbReference>
<dbReference type="STRING" id="323261.Noc_0044"/>
<evidence type="ECO:0000256" key="7">
    <source>
        <dbReference type="ARBA" id="ARBA00022771"/>
    </source>
</evidence>
<comment type="subunit">
    <text evidence="12">Monomer. Interacts with DnaB.</text>
</comment>
<keyword evidence="5 12" id="KW-0235">DNA replication</keyword>
<keyword evidence="10 12" id="KW-0238">DNA-binding</keyword>
<dbReference type="InterPro" id="IPR013173">
    <property type="entry name" value="DNA_primase_DnaG_DnaB-bd_dom"/>
</dbReference>
<dbReference type="Pfam" id="PF08278">
    <property type="entry name" value="DnaG_DnaB_bind"/>
    <property type="match status" value="1"/>
</dbReference>
<dbReference type="InterPro" id="IPR036977">
    <property type="entry name" value="DNA_primase_Znf_CHC2"/>
</dbReference>
<dbReference type="InterPro" id="IPR030846">
    <property type="entry name" value="DnaG_bac"/>
</dbReference>
<name>Q3JF10_NITOC</name>
<dbReference type="InterPro" id="IPR019475">
    <property type="entry name" value="DNA_primase_DnaB-bd"/>
</dbReference>
<feature type="domain" description="Toprim" evidence="15">
    <location>
        <begin position="257"/>
        <end position="339"/>
    </location>
</feature>
<dbReference type="KEGG" id="noc:Noc_0044"/>
<keyword evidence="8 12" id="KW-0862">Zinc</keyword>
<dbReference type="GO" id="GO:0005737">
    <property type="term" value="C:cytoplasm"/>
    <property type="evidence" value="ECO:0007669"/>
    <property type="project" value="TreeGrafter"/>
</dbReference>
<evidence type="ECO:0000256" key="3">
    <source>
        <dbReference type="ARBA" id="ARBA00022679"/>
    </source>
</evidence>
<evidence type="ECO:0000256" key="1">
    <source>
        <dbReference type="ARBA" id="ARBA00022478"/>
    </source>
</evidence>
<dbReference type="Gene3D" id="1.20.50.20">
    <property type="entry name" value="DnaG, RNA polymerase domain, helical bundle"/>
    <property type="match status" value="1"/>
</dbReference>
<evidence type="ECO:0000256" key="14">
    <source>
        <dbReference type="PIRSR" id="PIRSR002811-1"/>
    </source>
</evidence>
<dbReference type="PIRSF" id="PIRSF002811">
    <property type="entry name" value="DnaG"/>
    <property type="match status" value="1"/>
</dbReference>
<sequence>MPMGERIPQEFIDELVARTDIVELIDSRVPLRKASHNYVACCPFHNEKTPSFTVSPQKQFYYCFGCSVHGTAIGFLMAFDRLSFIEAVEELAQRAGMMVPQSSKQQDYYNRHQGLYEVLACAAEFYQQQLEASAYQGQVKAYLRERGLSGPIIAEFGLGFAPPRWNALLHYTRPSLKSYLQAAGLTISKGEDRYYDRFRDRLIFPIHDYRGRVIGFGGRLLGDGSPKYLNSPETALFHKGRELYGLYQVRKSLHRCDRLLVVEGYMDVLALAEHKIRYAVATLGTATTSDHLTRLFRITPAVIFCFDGDRAGYQAAWRALETALPLLSQGRQVQFMFLPQGEDPDTMVRAEGQTAFEARLAEAVPLSDFLLNNLRQKVNLSSVDGCARLVELARPLLARIPPGVYQDMLLARLAELAQIEQTTLIRHLSPGKKPTAVPLRRLEQGAASPTRRAVAILLQRPKMIQWVDKNLSLRGLEGAGAELLQKLVDLLQNNPHLNTAALLERWRDSEMGRYLEQLAGWELLLTDEDMVLELQAALERLQVQGAEQRIITLSNQPSLTGAEQRELLALLAEK</sequence>
<keyword evidence="3 12" id="KW-0808">Transferase</keyword>
<accession>Q3JF10</accession>
<keyword evidence="1 12" id="KW-0240">DNA-directed RNA polymerase</keyword>
<dbReference type="Gene3D" id="3.40.1360.10">
    <property type="match status" value="1"/>
</dbReference>
<evidence type="ECO:0000256" key="10">
    <source>
        <dbReference type="ARBA" id="ARBA00023125"/>
    </source>
</evidence>
<dbReference type="SMART" id="SM00400">
    <property type="entry name" value="ZnF_CHCC"/>
    <property type="match status" value="1"/>
</dbReference>
<dbReference type="InterPro" id="IPR034151">
    <property type="entry name" value="TOPRIM_DnaG_bac"/>
</dbReference>
<dbReference type="GO" id="GO:0000428">
    <property type="term" value="C:DNA-directed RNA polymerase complex"/>
    <property type="evidence" value="ECO:0007669"/>
    <property type="project" value="UniProtKB-KW"/>
</dbReference>
<organism evidence="16 17">
    <name type="scientific">Nitrosococcus oceani (strain ATCC 19707 / BCRC 17464 / JCM 30415 / NCIMB 11848 / C-107)</name>
    <dbReference type="NCBI Taxonomy" id="323261"/>
    <lineage>
        <taxon>Bacteria</taxon>
        <taxon>Pseudomonadati</taxon>
        <taxon>Pseudomonadota</taxon>
        <taxon>Gammaproteobacteria</taxon>
        <taxon>Chromatiales</taxon>
        <taxon>Chromatiaceae</taxon>
        <taxon>Nitrosococcus</taxon>
    </lineage>
</organism>
<dbReference type="GO" id="GO:1990077">
    <property type="term" value="C:primosome complex"/>
    <property type="evidence" value="ECO:0007669"/>
    <property type="project" value="UniProtKB-KW"/>
</dbReference>
<dbReference type="EMBL" id="CP000127">
    <property type="protein sequence ID" value="ABA56586.1"/>
    <property type="molecule type" value="Genomic_DNA"/>
</dbReference>
<dbReference type="PANTHER" id="PTHR30313">
    <property type="entry name" value="DNA PRIMASE"/>
    <property type="match status" value="1"/>
</dbReference>
<keyword evidence="4 12" id="KW-0548">Nucleotidyltransferase</keyword>
<evidence type="ECO:0000256" key="11">
    <source>
        <dbReference type="ARBA" id="ARBA00023163"/>
    </source>
</evidence>
<comment type="catalytic activity">
    <reaction evidence="12">
        <text>ssDNA + n NTP = ssDNA/pppN(pN)n-1 hybrid + (n-1) diphosphate.</text>
        <dbReference type="EC" id="2.7.7.101"/>
    </reaction>
</comment>
<dbReference type="InterPro" id="IPR037068">
    <property type="entry name" value="DNA_primase_core_N_sf"/>
</dbReference>
<evidence type="ECO:0000256" key="13">
    <source>
        <dbReference type="PIRNR" id="PIRNR002811"/>
    </source>
</evidence>
<dbReference type="Gene3D" id="1.10.860.10">
    <property type="entry name" value="DNAb Helicase, Chain A"/>
    <property type="match status" value="1"/>
</dbReference>
<dbReference type="FunCoup" id="Q3JF10">
    <property type="interactions" value="268"/>
</dbReference>
<feature type="zinc finger region" description="CHC2-type" evidence="12 14">
    <location>
        <begin position="42"/>
        <end position="66"/>
    </location>
</feature>
<evidence type="ECO:0000256" key="12">
    <source>
        <dbReference type="HAMAP-Rule" id="MF_00974"/>
    </source>
</evidence>
<evidence type="ECO:0000313" key="16">
    <source>
        <dbReference type="EMBL" id="ABA56586.1"/>
    </source>
</evidence>
<dbReference type="SMART" id="SM00493">
    <property type="entry name" value="TOPRIM"/>
    <property type="match status" value="1"/>
</dbReference>
<dbReference type="Pfam" id="PF01807">
    <property type="entry name" value="Zn_ribbon_DnaG"/>
    <property type="match status" value="1"/>
</dbReference>
<keyword evidence="9" id="KW-0460">Magnesium</keyword>
<dbReference type="InterPro" id="IPR002694">
    <property type="entry name" value="Znf_CHC2"/>
</dbReference>
<evidence type="ECO:0000313" key="17">
    <source>
        <dbReference type="Proteomes" id="UP000006838"/>
    </source>
</evidence>
<dbReference type="FunFam" id="3.90.980.10:FF:000001">
    <property type="entry name" value="DNA primase"/>
    <property type="match status" value="1"/>
</dbReference>
<protein>
    <recommendedName>
        <fullName evidence="12 13">DNA primase</fullName>
        <ecNumber evidence="12">2.7.7.101</ecNumber>
    </recommendedName>
</protein>
<dbReference type="eggNOG" id="COG0358">
    <property type="taxonomic scope" value="Bacteria"/>
</dbReference>
<dbReference type="SMR" id="Q3JF10"/>
<keyword evidence="2 12" id="KW-0639">Primosome</keyword>
<dbReference type="Proteomes" id="UP000006838">
    <property type="component" value="Chromosome"/>
</dbReference>
<dbReference type="CDD" id="cd03364">
    <property type="entry name" value="TOPRIM_DnaG_primases"/>
    <property type="match status" value="1"/>
</dbReference>
<keyword evidence="6 12" id="KW-0479">Metal-binding</keyword>
<reference evidence="17" key="1">
    <citation type="journal article" date="2006" name="Appl. Environ. Microbiol.">
        <title>Complete genome sequence of the marine, chemolithoautotrophic, ammonia-oxidizing bacterium Nitrosococcus oceani ATCC 19707.</title>
        <authorList>
            <person name="Klotz M.G."/>
            <person name="Arp D.J."/>
            <person name="Chain P.S.G."/>
            <person name="El-Sheikh A.F."/>
            <person name="Hauser L.J."/>
            <person name="Hommes N.G."/>
            <person name="Larimer F.W."/>
            <person name="Malfatti S.A."/>
            <person name="Norton J.M."/>
            <person name="Poret-Peterson A.T."/>
            <person name="Vergez L.M."/>
            <person name="Ward B.B."/>
        </authorList>
    </citation>
    <scope>NUCLEOTIDE SEQUENCE [LARGE SCALE GENOMIC DNA]</scope>
    <source>
        <strain evidence="17">ATCC 19707 / BCRC 17464 / NCIMB 11848 / C-107</strain>
    </source>
</reference>
<dbReference type="Pfam" id="PF10410">
    <property type="entry name" value="DnaB_bind"/>
    <property type="match status" value="1"/>
</dbReference>
<comment type="cofactor">
    <cofactor evidence="12 13 14">
        <name>Zn(2+)</name>
        <dbReference type="ChEBI" id="CHEBI:29105"/>
    </cofactor>
    <text evidence="12 13 14">Binds 1 zinc ion per monomer.</text>
</comment>
<dbReference type="SUPFAM" id="SSF56731">
    <property type="entry name" value="DNA primase core"/>
    <property type="match status" value="1"/>
</dbReference>
<keyword evidence="7 12" id="KW-0863">Zinc-finger</keyword>
<dbReference type="NCBIfam" id="TIGR01391">
    <property type="entry name" value="dnaG"/>
    <property type="match status" value="1"/>
</dbReference>
<dbReference type="Pfam" id="PF08275">
    <property type="entry name" value="DNAG_N"/>
    <property type="match status" value="1"/>
</dbReference>
<keyword evidence="17" id="KW-1185">Reference proteome</keyword>
<dbReference type="InterPro" id="IPR050219">
    <property type="entry name" value="DnaG_primase"/>
</dbReference>
<dbReference type="HOGENOM" id="CLU_013501_5_1_6"/>
<evidence type="ECO:0000256" key="2">
    <source>
        <dbReference type="ARBA" id="ARBA00022515"/>
    </source>
</evidence>
<comment type="similarity">
    <text evidence="12 13">Belongs to the DnaG primase family.</text>
</comment>
<evidence type="ECO:0000259" key="15">
    <source>
        <dbReference type="PROSITE" id="PS50880"/>
    </source>
</evidence>
<dbReference type="SUPFAM" id="SSF117023">
    <property type="entry name" value="DNA primase DnaG, C-terminal domain"/>
    <property type="match status" value="1"/>
</dbReference>
<dbReference type="GO" id="GO:0003899">
    <property type="term" value="F:DNA-directed RNA polymerase activity"/>
    <property type="evidence" value="ECO:0007669"/>
    <property type="project" value="UniProtKB-UniRule"/>
</dbReference>
<dbReference type="PANTHER" id="PTHR30313:SF2">
    <property type="entry name" value="DNA PRIMASE"/>
    <property type="match status" value="1"/>
</dbReference>
<dbReference type="InterPro" id="IPR013264">
    <property type="entry name" value="DNAG_N"/>
</dbReference>
<dbReference type="GO" id="GO:0003677">
    <property type="term" value="F:DNA binding"/>
    <property type="evidence" value="ECO:0007669"/>
    <property type="project" value="UniProtKB-KW"/>
</dbReference>
<dbReference type="InterPro" id="IPR016136">
    <property type="entry name" value="DNA_helicase_N/primase_C"/>
</dbReference>
<dbReference type="Gene3D" id="3.90.580.10">
    <property type="entry name" value="Zinc finger, CHC2-type domain"/>
    <property type="match status" value="1"/>
</dbReference>
<comment type="domain">
    <text evidence="12">Contains an N-terminal zinc-binding domain, a central core domain that contains the primase activity, and a C-terminal DnaB-binding domain.</text>
</comment>
<evidence type="ECO:0000256" key="8">
    <source>
        <dbReference type="ARBA" id="ARBA00022833"/>
    </source>
</evidence>
<dbReference type="InParanoid" id="Q3JF10"/>
<keyword evidence="11 12" id="KW-0804">Transcription</keyword>
<dbReference type="FunFam" id="3.40.1360.10:FF:000002">
    <property type="entry name" value="DNA primase"/>
    <property type="match status" value="1"/>
</dbReference>
<evidence type="ECO:0000256" key="4">
    <source>
        <dbReference type="ARBA" id="ARBA00022695"/>
    </source>
</evidence>
<dbReference type="InterPro" id="IPR006295">
    <property type="entry name" value="DNA_primase_DnaG"/>
</dbReference>
<gene>
    <name evidence="12" type="primary">dnaG</name>
    <name evidence="16" type="ordered locus">Noc_0044</name>
</gene>
<dbReference type="FunFam" id="3.90.580.10:FF:000001">
    <property type="entry name" value="DNA primase"/>
    <property type="match status" value="1"/>
</dbReference>
<dbReference type="SMART" id="SM00766">
    <property type="entry name" value="DnaG_DnaB_bind"/>
    <property type="match status" value="1"/>
</dbReference>
<evidence type="ECO:0000256" key="5">
    <source>
        <dbReference type="ARBA" id="ARBA00022705"/>
    </source>
</evidence>
<evidence type="ECO:0000256" key="6">
    <source>
        <dbReference type="ARBA" id="ARBA00022723"/>
    </source>
</evidence>
<dbReference type="GO" id="GO:0006269">
    <property type="term" value="P:DNA replication, synthesis of primer"/>
    <property type="evidence" value="ECO:0007669"/>
    <property type="project" value="UniProtKB-UniRule"/>
</dbReference>
<proteinExistence type="inferred from homology"/>
<comment type="function">
    <text evidence="12 13">RNA polymerase that catalyzes the synthesis of short RNA molecules used as primers for DNA polymerase during DNA replication.</text>
</comment>
<dbReference type="Gene3D" id="3.90.980.10">
    <property type="entry name" value="DNA primase, catalytic core, N-terminal domain"/>
    <property type="match status" value="1"/>
</dbReference>